<accession>A0A2J6SQL8</accession>
<keyword evidence="2" id="KW-1185">Reference proteome</keyword>
<organism evidence="1 2">
    <name type="scientific">Hyaloscypha bicolor E</name>
    <dbReference type="NCBI Taxonomy" id="1095630"/>
    <lineage>
        <taxon>Eukaryota</taxon>
        <taxon>Fungi</taxon>
        <taxon>Dikarya</taxon>
        <taxon>Ascomycota</taxon>
        <taxon>Pezizomycotina</taxon>
        <taxon>Leotiomycetes</taxon>
        <taxon>Helotiales</taxon>
        <taxon>Hyaloscyphaceae</taxon>
        <taxon>Hyaloscypha</taxon>
        <taxon>Hyaloscypha bicolor</taxon>
    </lineage>
</organism>
<dbReference type="Proteomes" id="UP000235371">
    <property type="component" value="Unassembled WGS sequence"/>
</dbReference>
<dbReference type="EMBL" id="KZ613895">
    <property type="protein sequence ID" value="PMD52993.1"/>
    <property type="molecule type" value="Genomic_DNA"/>
</dbReference>
<name>A0A2J6SQL8_9HELO</name>
<sequence length="224" mass="24258">MTTYTIKVHNKSDASQHFLLFNEKPTSSNNISQLWTNVWVKSGVTDHPNGTATFKITSKFYGVCGTTDTAFASGVSVSTSDWADVNITTSSSNGTKLQMNVEDDGPVFDSSAVSTTSTTGSFAINTNSFDSTQHENVYCGLGRQSAHDSEDIIPVAVWTAKPSQDYEIAPVQKFFIATGTYSEGDVVNVADLGQTVVIDFTSTTYTNASTDFTTEYKYTSPKYS</sequence>
<evidence type="ECO:0000313" key="1">
    <source>
        <dbReference type="EMBL" id="PMD52993.1"/>
    </source>
</evidence>
<gene>
    <name evidence="1" type="ORF">K444DRAFT_542670</name>
</gene>
<protein>
    <submittedName>
        <fullName evidence="1">Uncharacterized protein</fullName>
    </submittedName>
</protein>
<dbReference type="OrthoDB" id="5413269at2759"/>
<proteinExistence type="predicted"/>
<dbReference type="AlphaFoldDB" id="A0A2J6SQL8"/>
<evidence type="ECO:0000313" key="2">
    <source>
        <dbReference type="Proteomes" id="UP000235371"/>
    </source>
</evidence>
<reference evidence="1 2" key="1">
    <citation type="submission" date="2016-04" db="EMBL/GenBank/DDBJ databases">
        <title>A degradative enzymes factory behind the ericoid mycorrhizal symbiosis.</title>
        <authorList>
            <consortium name="DOE Joint Genome Institute"/>
            <person name="Martino E."/>
            <person name="Morin E."/>
            <person name="Grelet G."/>
            <person name="Kuo A."/>
            <person name="Kohler A."/>
            <person name="Daghino S."/>
            <person name="Barry K."/>
            <person name="Choi C."/>
            <person name="Cichocki N."/>
            <person name="Clum A."/>
            <person name="Copeland A."/>
            <person name="Hainaut M."/>
            <person name="Haridas S."/>
            <person name="Labutti K."/>
            <person name="Lindquist E."/>
            <person name="Lipzen A."/>
            <person name="Khouja H.-R."/>
            <person name="Murat C."/>
            <person name="Ohm R."/>
            <person name="Olson A."/>
            <person name="Spatafora J."/>
            <person name="Veneault-Fourrey C."/>
            <person name="Henrissat B."/>
            <person name="Grigoriev I."/>
            <person name="Martin F."/>
            <person name="Perotto S."/>
        </authorList>
    </citation>
    <scope>NUCLEOTIDE SEQUENCE [LARGE SCALE GENOMIC DNA]</scope>
    <source>
        <strain evidence="1 2">E</strain>
    </source>
</reference>
<dbReference type="InParanoid" id="A0A2J6SQL8"/>
<dbReference type="STRING" id="1095630.A0A2J6SQL8"/>
<dbReference type="GeneID" id="36583973"/>
<dbReference type="RefSeq" id="XP_024729897.1">
    <property type="nucleotide sequence ID" value="XM_024875894.1"/>
</dbReference>